<dbReference type="InterPro" id="IPR017871">
    <property type="entry name" value="ABC_transporter-like_CS"/>
</dbReference>
<reference evidence="6" key="1">
    <citation type="submission" date="2017-09" db="EMBL/GenBank/DDBJ databases">
        <title>Depth-based differentiation of microbial function through sediment-hosted aquifers and enrichment of novel symbionts in the deep terrestrial subsurface.</title>
        <authorList>
            <person name="Probst A.J."/>
            <person name="Ladd B."/>
            <person name="Jarett J.K."/>
            <person name="Geller-Mcgrath D.E."/>
            <person name="Sieber C.M.K."/>
            <person name="Emerson J.B."/>
            <person name="Anantharaman K."/>
            <person name="Thomas B.C."/>
            <person name="Malmstrom R."/>
            <person name="Stieglmeier M."/>
            <person name="Klingl A."/>
            <person name="Woyke T."/>
            <person name="Ryan C.M."/>
            <person name="Banfield J.F."/>
        </authorList>
    </citation>
    <scope>NUCLEOTIDE SEQUENCE [LARGE SCALE GENOMIC DNA]</scope>
</reference>
<protein>
    <recommendedName>
        <fullName evidence="4">ABC transporter domain-containing protein</fullName>
    </recommendedName>
</protein>
<dbReference type="PANTHER" id="PTHR42855:SF1">
    <property type="entry name" value="ABC TRANSPORTER DOMAIN-CONTAINING PROTEIN"/>
    <property type="match status" value="1"/>
</dbReference>
<dbReference type="AlphaFoldDB" id="A0A2M7TEJ4"/>
<dbReference type="GO" id="GO:0005524">
    <property type="term" value="F:ATP binding"/>
    <property type="evidence" value="ECO:0007669"/>
    <property type="project" value="UniProtKB-KW"/>
</dbReference>
<dbReference type="Proteomes" id="UP000228920">
    <property type="component" value="Unassembled WGS sequence"/>
</dbReference>
<feature type="region of interest" description="Disordered" evidence="3">
    <location>
        <begin position="244"/>
        <end position="288"/>
    </location>
</feature>
<feature type="compositionally biased region" description="Basic and acidic residues" evidence="3">
    <location>
        <begin position="272"/>
        <end position="288"/>
    </location>
</feature>
<dbReference type="Pfam" id="PF00005">
    <property type="entry name" value="ABC_tran"/>
    <property type="match status" value="2"/>
</dbReference>
<dbReference type="PROSITE" id="PS00211">
    <property type="entry name" value="ABC_TRANSPORTER_1"/>
    <property type="match status" value="1"/>
</dbReference>
<dbReference type="InterPro" id="IPR003439">
    <property type="entry name" value="ABC_transporter-like_ATP-bd"/>
</dbReference>
<dbReference type="GO" id="GO:0016887">
    <property type="term" value="F:ATP hydrolysis activity"/>
    <property type="evidence" value="ECO:0007669"/>
    <property type="project" value="InterPro"/>
</dbReference>
<gene>
    <name evidence="5" type="ORF">COY32_07235</name>
</gene>
<keyword evidence="2" id="KW-0067">ATP-binding</keyword>
<evidence type="ECO:0000259" key="4">
    <source>
        <dbReference type="PROSITE" id="PS50893"/>
    </source>
</evidence>
<proteinExistence type="predicted"/>
<dbReference type="Gene3D" id="3.40.50.300">
    <property type="entry name" value="P-loop containing nucleotide triphosphate hydrolases"/>
    <property type="match status" value="2"/>
</dbReference>
<dbReference type="SUPFAM" id="SSF52540">
    <property type="entry name" value="P-loop containing nucleoside triphosphate hydrolases"/>
    <property type="match status" value="2"/>
</dbReference>
<organism evidence="5 6">
    <name type="scientific">candidate division WWE3 bacterium CG_4_10_14_0_2_um_filter_41_14</name>
    <dbReference type="NCBI Taxonomy" id="1975072"/>
    <lineage>
        <taxon>Bacteria</taxon>
        <taxon>Katanobacteria</taxon>
    </lineage>
</organism>
<keyword evidence="1" id="KW-0547">Nucleotide-binding</keyword>
<comment type="caution">
    <text evidence="5">The sequence shown here is derived from an EMBL/GenBank/DDBJ whole genome shotgun (WGS) entry which is preliminary data.</text>
</comment>
<dbReference type="InterPro" id="IPR003593">
    <property type="entry name" value="AAA+_ATPase"/>
</dbReference>
<name>A0A2M7TEJ4_UNCKA</name>
<evidence type="ECO:0000256" key="2">
    <source>
        <dbReference type="ARBA" id="ARBA00022840"/>
    </source>
</evidence>
<dbReference type="CDD" id="cd03221">
    <property type="entry name" value="ABCF_EF-3"/>
    <property type="match status" value="2"/>
</dbReference>
<dbReference type="InterPro" id="IPR027417">
    <property type="entry name" value="P-loop_NTPase"/>
</dbReference>
<evidence type="ECO:0000256" key="1">
    <source>
        <dbReference type="ARBA" id="ARBA00022741"/>
    </source>
</evidence>
<dbReference type="SMART" id="SM00382">
    <property type="entry name" value="AAA"/>
    <property type="match status" value="2"/>
</dbReference>
<evidence type="ECO:0000313" key="5">
    <source>
        <dbReference type="EMBL" id="PIZ44089.1"/>
    </source>
</evidence>
<evidence type="ECO:0000256" key="3">
    <source>
        <dbReference type="SAM" id="MobiDB-lite"/>
    </source>
</evidence>
<dbReference type="EMBL" id="PFNL01000197">
    <property type="protein sequence ID" value="PIZ44089.1"/>
    <property type="molecule type" value="Genomic_DNA"/>
</dbReference>
<feature type="domain" description="ABC transporter" evidence="4">
    <location>
        <begin position="324"/>
        <end position="515"/>
    </location>
</feature>
<feature type="domain" description="ABC transporter" evidence="4">
    <location>
        <begin position="13"/>
        <end position="221"/>
    </location>
</feature>
<sequence length="516" mass="57136">MLKQQSNTTKPIVIVRDVSVVTSGGVTLVPSIFLSIHSEKIGLVGANGVGKSTLLRIIAGVVFPSSGSVDRFGTVAYLPQSGFGDEISVQTLIQNRVNPKDEGLMRSFLGRFGLGSINMLQAVSTFSGGEQMKIFLSVLLSRGPDLLILDEPTNNLDRSGRGFLYSFVQGYKKGILVVSHDRELLQNVDHIIELQPTGITEYGGNYDFYVEQKAVQQQALDRSISSARQELTRNVHTQRSILEKRQQMKNKSRARSYDTGMSKQMRGHRQRKAEESTGKLKDVHGDRVESSKTRVEELLLSVQKKNVIKLDLEHTHVPRGKMMIEMVDVDFTYSSDTKNIISDMNLSVYGPEKIAVEGNNGSGKTTLVRLITGEITPTSGLISVGANRVSYLDQHTQIIDPNLSLVQNFEKLHKGFSRSRIREYLGRFLFTESDVFKKGSELSGGERIKAALALILGGVNQPHVLMLDEPTNNLDIDSIEQLESALQNYKGCLLVISHDAAFLESIGIERRIQLSS</sequence>
<accession>A0A2M7TEJ4</accession>
<dbReference type="InterPro" id="IPR051309">
    <property type="entry name" value="ABCF_ATPase"/>
</dbReference>
<evidence type="ECO:0000313" key="6">
    <source>
        <dbReference type="Proteomes" id="UP000228920"/>
    </source>
</evidence>
<dbReference type="PROSITE" id="PS50893">
    <property type="entry name" value="ABC_TRANSPORTER_2"/>
    <property type="match status" value="2"/>
</dbReference>
<dbReference type="PANTHER" id="PTHR42855">
    <property type="entry name" value="ABC TRANSPORTER ATP-BINDING SUBUNIT"/>
    <property type="match status" value="1"/>
</dbReference>